<keyword evidence="2" id="KW-0813">Transport</keyword>
<evidence type="ECO:0000259" key="3">
    <source>
        <dbReference type="PROSITE" id="PS50177"/>
    </source>
</evidence>
<evidence type="ECO:0000256" key="1">
    <source>
        <dbReference type="ARBA" id="ARBA00022490"/>
    </source>
</evidence>
<dbReference type="STRING" id="6412.T1G2C6"/>
<dbReference type="CDD" id="cd00780">
    <property type="entry name" value="NTF2"/>
    <property type="match status" value="1"/>
</dbReference>
<keyword evidence="1 2" id="KW-0963">Cytoplasm</keyword>
<proteinExistence type="predicted"/>
<dbReference type="CTD" id="20215224"/>
<dbReference type="SUPFAM" id="SSF54427">
    <property type="entry name" value="NTF2-like"/>
    <property type="match status" value="1"/>
</dbReference>
<keyword evidence="2" id="KW-0539">Nucleus</keyword>
<dbReference type="EMBL" id="KB096183">
    <property type="protein sequence ID" value="ESO07500.1"/>
    <property type="molecule type" value="Genomic_DNA"/>
</dbReference>
<dbReference type="GO" id="GO:0006606">
    <property type="term" value="P:protein import into nucleus"/>
    <property type="evidence" value="ECO:0000318"/>
    <property type="project" value="GO_Central"/>
</dbReference>
<dbReference type="FunFam" id="3.10.450.50:FF:000005">
    <property type="entry name" value="Nuclear transport factor 2"/>
    <property type="match status" value="1"/>
</dbReference>
<dbReference type="EMBL" id="AMQM01003465">
    <property type="status" value="NOT_ANNOTATED_CDS"/>
    <property type="molecule type" value="Genomic_DNA"/>
</dbReference>
<dbReference type="InterPro" id="IPR018222">
    <property type="entry name" value="Nuclear_transport_factor_2_euk"/>
</dbReference>
<dbReference type="InterPro" id="IPR045875">
    <property type="entry name" value="NTF2"/>
</dbReference>
<reference evidence="6" key="1">
    <citation type="submission" date="2012-12" db="EMBL/GenBank/DDBJ databases">
        <authorList>
            <person name="Hellsten U."/>
            <person name="Grimwood J."/>
            <person name="Chapman J.A."/>
            <person name="Shapiro H."/>
            <person name="Aerts A."/>
            <person name="Otillar R.P."/>
            <person name="Terry A.Y."/>
            <person name="Boore J.L."/>
            <person name="Simakov O."/>
            <person name="Marletaz F."/>
            <person name="Cho S.-J."/>
            <person name="Edsinger-Gonzales E."/>
            <person name="Havlak P."/>
            <person name="Kuo D.-H."/>
            <person name="Larsson T."/>
            <person name="Lv J."/>
            <person name="Arendt D."/>
            <person name="Savage R."/>
            <person name="Osoegawa K."/>
            <person name="de Jong P."/>
            <person name="Lindberg D.R."/>
            <person name="Seaver E.C."/>
            <person name="Weisblat D.A."/>
            <person name="Putnam N.H."/>
            <person name="Grigoriev I.V."/>
            <person name="Rokhsar D.S."/>
        </authorList>
    </citation>
    <scope>NUCLEOTIDE SEQUENCE</scope>
</reference>
<dbReference type="InParanoid" id="T1G2C6"/>
<keyword evidence="6" id="KW-1185">Reference proteome</keyword>
<dbReference type="InterPro" id="IPR002075">
    <property type="entry name" value="NTF2_dom"/>
</dbReference>
<dbReference type="InterPro" id="IPR032710">
    <property type="entry name" value="NTF2-like_dom_sf"/>
</dbReference>
<reference evidence="4 6" key="2">
    <citation type="journal article" date="2013" name="Nature">
        <title>Insights into bilaterian evolution from three spiralian genomes.</title>
        <authorList>
            <person name="Simakov O."/>
            <person name="Marletaz F."/>
            <person name="Cho S.J."/>
            <person name="Edsinger-Gonzales E."/>
            <person name="Havlak P."/>
            <person name="Hellsten U."/>
            <person name="Kuo D.H."/>
            <person name="Larsson T."/>
            <person name="Lv J."/>
            <person name="Arendt D."/>
            <person name="Savage R."/>
            <person name="Osoegawa K."/>
            <person name="de Jong P."/>
            <person name="Grimwood J."/>
            <person name="Chapman J.A."/>
            <person name="Shapiro H."/>
            <person name="Aerts A."/>
            <person name="Otillar R.P."/>
            <person name="Terry A.Y."/>
            <person name="Boore J.L."/>
            <person name="Grigoriev I.V."/>
            <person name="Lindberg D.R."/>
            <person name="Seaver E.C."/>
            <person name="Weisblat D.A."/>
            <person name="Putnam N.H."/>
            <person name="Rokhsar D.S."/>
        </authorList>
    </citation>
    <scope>NUCLEOTIDE SEQUENCE</scope>
</reference>
<dbReference type="FunCoup" id="T1G2C6">
    <property type="interactions" value="2024"/>
</dbReference>
<evidence type="ECO:0000313" key="6">
    <source>
        <dbReference type="Proteomes" id="UP000015101"/>
    </source>
</evidence>
<sequence length="127" mass="14617">MNPTKPAWELLGEEFVKTYYTTFEHHRDQLIALYSPDAMFTFEEHKAQGQAAIKEILTKLRFGSIQHVVTKVDCQPTSDSGIIVLVTGRLKADNDHPHGFSQTFFIKPCNNSYFICHDIFRLSIHDM</sequence>
<dbReference type="OMA" id="QFVEYYY"/>
<name>T1G2C6_HELRO</name>
<dbReference type="eggNOG" id="KOG2104">
    <property type="taxonomic scope" value="Eukaryota"/>
</dbReference>
<dbReference type="GO" id="GO:0051028">
    <property type="term" value="P:mRNA transport"/>
    <property type="evidence" value="ECO:0007669"/>
    <property type="project" value="UniProtKB-UniRule"/>
</dbReference>
<evidence type="ECO:0000256" key="2">
    <source>
        <dbReference type="RuleBase" id="RU369002"/>
    </source>
</evidence>
<keyword evidence="2" id="KW-0653">Protein transport</keyword>
<dbReference type="OrthoDB" id="6507044at2759"/>
<organism evidence="5 6">
    <name type="scientific">Helobdella robusta</name>
    <name type="common">Californian leech</name>
    <dbReference type="NCBI Taxonomy" id="6412"/>
    <lineage>
        <taxon>Eukaryota</taxon>
        <taxon>Metazoa</taxon>
        <taxon>Spiralia</taxon>
        <taxon>Lophotrochozoa</taxon>
        <taxon>Annelida</taxon>
        <taxon>Clitellata</taxon>
        <taxon>Hirudinea</taxon>
        <taxon>Rhynchobdellida</taxon>
        <taxon>Glossiphoniidae</taxon>
        <taxon>Helobdella</taxon>
    </lineage>
</organism>
<dbReference type="GO" id="GO:0061608">
    <property type="term" value="F:nuclear import signal receptor activity"/>
    <property type="evidence" value="ECO:0000318"/>
    <property type="project" value="GO_Central"/>
</dbReference>
<accession>T1G2C6</accession>
<dbReference type="Gene3D" id="3.10.450.50">
    <property type="match status" value="1"/>
</dbReference>
<dbReference type="GeneID" id="20215224"/>
<dbReference type="HOGENOM" id="CLU_131642_1_1_1"/>
<dbReference type="KEGG" id="hro:HELRODRAFT_75913"/>
<dbReference type="Proteomes" id="UP000015101">
    <property type="component" value="Unassembled WGS sequence"/>
</dbReference>
<comment type="subcellular location">
    <subcellularLocation>
        <location evidence="2">Cytoplasm</location>
    </subcellularLocation>
    <subcellularLocation>
        <location evidence="2">Nucleus</location>
    </subcellularLocation>
</comment>
<reference evidence="5" key="3">
    <citation type="submission" date="2015-06" db="UniProtKB">
        <authorList>
            <consortium name="EnsemblMetazoa"/>
        </authorList>
    </citation>
    <scope>IDENTIFICATION</scope>
</reference>
<dbReference type="PANTHER" id="PTHR12612">
    <property type="entry name" value="NUCLEAR TRANSPORT FACTOR 2"/>
    <property type="match status" value="1"/>
</dbReference>
<dbReference type="AlphaFoldDB" id="T1G2C6"/>
<protein>
    <recommendedName>
        <fullName evidence="2">Nuclear transport factor 2</fullName>
        <shortName evidence="2">NTF-2</shortName>
    </recommendedName>
</protein>
<gene>
    <name evidence="5" type="primary">20215224</name>
    <name evidence="4" type="ORF">HELRODRAFT_75913</name>
</gene>
<dbReference type="Pfam" id="PF02136">
    <property type="entry name" value="NTF2"/>
    <property type="match status" value="1"/>
</dbReference>
<evidence type="ECO:0000313" key="4">
    <source>
        <dbReference type="EMBL" id="ESO07500.1"/>
    </source>
</evidence>
<evidence type="ECO:0000313" key="5">
    <source>
        <dbReference type="EnsemblMetazoa" id="HelroP75913"/>
    </source>
</evidence>
<dbReference type="PROSITE" id="PS50177">
    <property type="entry name" value="NTF2_DOMAIN"/>
    <property type="match status" value="1"/>
</dbReference>
<feature type="domain" description="NTF2" evidence="3">
    <location>
        <begin position="11"/>
        <end position="122"/>
    </location>
</feature>
<dbReference type="GO" id="GO:0044613">
    <property type="term" value="C:nuclear pore central transport channel"/>
    <property type="evidence" value="ECO:0000318"/>
    <property type="project" value="GO_Central"/>
</dbReference>
<dbReference type="RefSeq" id="XP_009014111.1">
    <property type="nucleotide sequence ID" value="XM_009015863.1"/>
</dbReference>
<dbReference type="EnsemblMetazoa" id="HelroT75913">
    <property type="protein sequence ID" value="HelroP75913"/>
    <property type="gene ID" value="HelroG75913"/>
</dbReference>
<comment type="function">
    <text evidence="2">Has a role in nuclear-cytoplasmic transport of proteins and mRNAs.</text>
</comment>
<dbReference type="GO" id="GO:0005737">
    <property type="term" value="C:cytoplasm"/>
    <property type="evidence" value="ECO:0007669"/>
    <property type="project" value="UniProtKB-SubCell"/>
</dbReference>